<evidence type="ECO:0000256" key="6">
    <source>
        <dbReference type="ARBA" id="ARBA00023163"/>
    </source>
</evidence>
<keyword evidence="3" id="KW-0805">Transcription regulation</keyword>
<dbReference type="CDD" id="cd00018">
    <property type="entry name" value="AP2"/>
    <property type="match status" value="1"/>
</dbReference>
<keyword evidence="4" id="KW-0238">DNA-binding</keyword>
<protein>
    <recommendedName>
        <fullName evidence="10">AP2/ERF domain-containing protein</fullName>
    </recommendedName>
</protein>
<keyword evidence="7" id="KW-0539">Nucleus</keyword>
<name>A0AAV6K4Y2_9ERIC</name>
<evidence type="ECO:0000313" key="12">
    <source>
        <dbReference type="Proteomes" id="UP000823749"/>
    </source>
</evidence>
<accession>A0AAV6K4Y2</accession>
<dbReference type="InterPro" id="IPR051032">
    <property type="entry name" value="AP2/ERF_TF_ERF_subfamily"/>
</dbReference>
<evidence type="ECO:0000256" key="5">
    <source>
        <dbReference type="ARBA" id="ARBA00023159"/>
    </source>
</evidence>
<keyword evidence="6" id="KW-0804">Transcription</keyword>
<dbReference type="InterPro" id="IPR036955">
    <property type="entry name" value="AP2/ERF_dom_sf"/>
</dbReference>
<dbReference type="SUPFAM" id="SSF54171">
    <property type="entry name" value="DNA-binding domain"/>
    <property type="match status" value="1"/>
</dbReference>
<evidence type="ECO:0000256" key="4">
    <source>
        <dbReference type="ARBA" id="ARBA00023125"/>
    </source>
</evidence>
<evidence type="ECO:0000256" key="8">
    <source>
        <dbReference type="ARBA" id="ARBA00024343"/>
    </source>
</evidence>
<dbReference type="GO" id="GO:0003677">
    <property type="term" value="F:DNA binding"/>
    <property type="evidence" value="ECO:0007669"/>
    <property type="project" value="UniProtKB-KW"/>
</dbReference>
<gene>
    <name evidence="11" type="ORF">RHGRI_013206</name>
</gene>
<dbReference type="SMART" id="SM00380">
    <property type="entry name" value="AP2"/>
    <property type="match status" value="1"/>
</dbReference>
<feature type="region of interest" description="Disordered" evidence="9">
    <location>
        <begin position="1"/>
        <end position="66"/>
    </location>
</feature>
<dbReference type="PROSITE" id="PS51032">
    <property type="entry name" value="AP2_ERF"/>
    <property type="match status" value="1"/>
</dbReference>
<comment type="caution">
    <text evidence="11">The sequence shown here is derived from an EMBL/GenBank/DDBJ whole genome shotgun (WGS) entry which is preliminary data.</text>
</comment>
<evidence type="ECO:0000256" key="9">
    <source>
        <dbReference type="SAM" id="MobiDB-lite"/>
    </source>
</evidence>
<dbReference type="InterPro" id="IPR001471">
    <property type="entry name" value="AP2/ERF_dom"/>
</dbReference>
<dbReference type="InterPro" id="IPR016177">
    <property type="entry name" value="DNA-bd_dom_sf"/>
</dbReference>
<feature type="compositionally biased region" description="Low complexity" evidence="9">
    <location>
        <begin position="10"/>
        <end position="36"/>
    </location>
</feature>
<keyword evidence="2" id="KW-0611">Plant defense</keyword>
<evidence type="ECO:0000256" key="7">
    <source>
        <dbReference type="ARBA" id="ARBA00023242"/>
    </source>
</evidence>
<evidence type="ECO:0000256" key="2">
    <source>
        <dbReference type="ARBA" id="ARBA00022821"/>
    </source>
</evidence>
<keyword evidence="12" id="KW-1185">Reference proteome</keyword>
<comment type="similarity">
    <text evidence="8">Belongs to the AP2/ERF transcription factor family. ERF subfamily.</text>
</comment>
<evidence type="ECO:0000256" key="1">
    <source>
        <dbReference type="ARBA" id="ARBA00004123"/>
    </source>
</evidence>
<dbReference type="GO" id="GO:0005634">
    <property type="term" value="C:nucleus"/>
    <property type="evidence" value="ECO:0007669"/>
    <property type="project" value="UniProtKB-SubCell"/>
</dbReference>
<dbReference type="AlphaFoldDB" id="A0AAV6K4Y2"/>
<organism evidence="11 12">
    <name type="scientific">Rhododendron griersonianum</name>
    <dbReference type="NCBI Taxonomy" id="479676"/>
    <lineage>
        <taxon>Eukaryota</taxon>
        <taxon>Viridiplantae</taxon>
        <taxon>Streptophyta</taxon>
        <taxon>Embryophyta</taxon>
        <taxon>Tracheophyta</taxon>
        <taxon>Spermatophyta</taxon>
        <taxon>Magnoliopsida</taxon>
        <taxon>eudicotyledons</taxon>
        <taxon>Gunneridae</taxon>
        <taxon>Pentapetalae</taxon>
        <taxon>asterids</taxon>
        <taxon>Ericales</taxon>
        <taxon>Ericaceae</taxon>
        <taxon>Ericoideae</taxon>
        <taxon>Rhodoreae</taxon>
        <taxon>Rhododendron</taxon>
    </lineage>
</organism>
<dbReference type="GO" id="GO:0006952">
    <property type="term" value="P:defense response"/>
    <property type="evidence" value="ECO:0007669"/>
    <property type="project" value="UniProtKB-KW"/>
</dbReference>
<reference evidence="11" key="1">
    <citation type="submission" date="2020-08" db="EMBL/GenBank/DDBJ databases">
        <title>Plant Genome Project.</title>
        <authorList>
            <person name="Zhang R.-G."/>
        </authorList>
    </citation>
    <scope>NUCLEOTIDE SEQUENCE</scope>
    <source>
        <strain evidence="11">WSP0</strain>
        <tissue evidence="11">Leaf</tissue>
    </source>
</reference>
<sequence>MSEASKSETESSCNSFSPSSSSPPSSSFGPDATKTATKQKRAASTDSSEERPKKSNSTNKHPTYRGVRKRAWGKWVSEIREPRKNSRIWLGTFSTPEMAARAHDVAARSVKGDSAILNFPHLAQFLPHPATPSAGDVRAAAVEAAAMCHLDPTATTTTSYSESPSSSDNCSVVTSEELGEIVELPRLGASYDESAESRDEFVWVDSVDVVNGWVYPPRWLHGDFGDFTSDHHLMVTGESTGAISGSFETVW</sequence>
<dbReference type="GO" id="GO:0003700">
    <property type="term" value="F:DNA-binding transcription factor activity"/>
    <property type="evidence" value="ECO:0007669"/>
    <property type="project" value="InterPro"/>
</dbReference>
<feature type="domain" description="AP2/ERF" evidence="10">
    <location>
        <begin position="63"/>
        <end position="120"/>
    </location>
</feature>
<evidence type="ECO:0000256" key="3">
    <source>
        <dbReference type="ARBA" id="ARBA00023015"/>
    </source>
</evidence>
<evidence type="ECO:0000313" key="11">
    <source>
        <dbReference type="EMBL" id="KAG5547436.1"/>
    </source>
</evidence>
<comment type="subcellular location">
    <subcellularLocation>
        <location evidence="1">Nucleus</location>
    </subcellularLocation>
</comment>
<evidence type="ECO:0000259" key="10">
    <source>
        <dbReference type="PROSITE" id="PS51032"/>
    </source>
</evidence>
<dbReference type="Proteomes" id="UP000823749">
    <property type="component" value="Chromosome 5"/>
</dbReference>
<dbReference type="PRINTS" id="PR00367">
    <property type="entry name" value="ETHRSPELEMNT"/>
</dbReference>
<dbReference type="Gene3D" id="3.30.730.10">
    <property type="entry name" value="AP2/ERF domain"/>
    <property type="match status" value="1"/>
</dbReference>
<keyword evidence="5" id="KW-0010">Activator</keyword>
<dbReference type="FunFam" id="3.30.730.10:FF:000001">
    <property type="entry name" value="Ethylene-responsive transcription factor 2"/>
    <property type="match status" value="1"/>
</dbReference>
<dbReference type="EMBL" id="JACTNZ010000005">
    <property type="protein sequence ID" value="KAG5547436.1"/>
    <property type="molecule type" value="Genomic_DNA"/>
</dbReference>
<proteinExistence type="inferred from homology"/>
<dbReference type="Pfam" id="PF00847">
    <property type="entry name" value="AP2"/>
    <property type="match status" value="1"/>
</dbReference>
<dbReference type="PANTHER" id="PTHR31985">
    <property type="entry name" value="ETHYLENE-RESPONSIVE TRANSCRIPTION FACTOR ERF042-RELATED"/>
    <property type="match status" value="1"/>
</dbReference>
<dbReference type="PANTHER" id="PTHR31985:SF259">
    <property type="entry name" value="DEHYDRATION-RESPONSIVE ELEMENT-BINDING PROTEIN 3"/>
    <property type="match status" value="1"/>
</dbReference>